<dbReference type="PIRSF" id="PIRSF006470">
    <property type="entry name" value="DctB"/>
    <property type="match status" value="1"/>
</dbReference>
<keyword evidence="2" id="KW-0813">Transport</keyword>
<dbReference type="PANTHER" id="PTHR33376">
    <property type="match status" value="1"/>
</dbReference>
<reference evidence="5 6" key="1">
    <citation type="submission" date="2016-10" db="EMBL/GenBank/DDBJ databases">
        <authorList>
            <person name="de Groot N.N."/>
        </authorList>
    </citation>
    <scope>NUCLEOTIDE SEQUENCE [LARGE SCALE GENOMIC DNA]</scope>
    <source>
        <strain evidence="5 6">DSM 5885</strain>
    </source>
</reference>
<dbReference type="Pfam" id="PF03480">
    <property type="entry name" value="DctP"/>
    <property type="match status" value="1"/>
</dbReference>
<dbReference type="EMBL" id="FNCY01000008">
    <property type="protein sequence ID" value="SDH74673.1"/>
    <property type="molecule type" value="Genomic_DNA"/>
</dbReference>
<dbReference type="STRING" id="83767.SAMN05660652_02225"/>
<gene>
    <name evidence="5" type="ORF">SAMN05660652_02225</name>
</gene>
<evidence type="ECO:0000313" key="5">
    <source>
        <dbReference type="EMBL" id="SDH74673.1"/>
    </source>
</evidence>
<dbReference type="AlphaFoldDB" id="A0A1G8EXP5"/>
<dbReference type="GO" id="GO:0030288">
    <property type="term" value="C:outer membrane-bounded periplasmic space"/>
    <property type="evidence" value="ECO:0007669"/>
    <property type="project" value="InterPro"/>
</dbReference>
<dbReference type="InterPro" id="IPR004682">
    <property type="entry name" value="TRAP_DctP"/>
</dbReference>
<evidence type="ECO:0000256" key="1">
    <source>
        <dbReference type="ARBA" id="ARBA00009023"/>
    </source>
</evidence>
<dbReference type="Gene3D" id="3.40.190.170">
    <property type="entry name" value="Bacterial extracellular solute-binding protein, family 7"/>
    <property type="match status" value="1"/>
</dbReference>
<evidence type="ECO:0000256" key="4">
    <source>
        <dbReference type="SAM" id="SignalP"/>
    </source>
</evidence>
<feature type="chain" id="PRO_5011741472" evidence="4">
    <location>
        <begin position="25"/>
        <end position="329"/>
    </location>
</feature>
<evidence type="ECO:0000256" key="3">
    <source>
        <dbReference type="ARBA" id="ARBA00022729"/>
    </source>
</evidence>
<organism evidence="5 6">
    <name type="scientific">Propionivibrio dicarboxylicus</name>
    <dbReference type="NCBI Taxonomy" id="83767"/>
    <lineage>
        <taxon>Bacteria</taxon>
        <taxon>Pseudomonadati</taxon>
        <taxon>Pseudomonadota</taxon>
        <taxon>Betaproteobacteria</taxon>
        <taxon>Rhodocyclales</taxon>
        <taxon>Rhodocyclaceae</taxon>
        <taxon>Propionivibrio</taxon>
    </lineage>
</organism>
<dbReference type="RefSeq" id="WP_176785849.1">
    <property type="nucleotide sequence ID" value="NZ_FNCY01000008.1"/>
</dbReference>
<keyword evidence="6" id="KW-1185">Reference proteome</keyword>
<keyword evidence="3 4" id="KW-0732">Signal</keyword>
<dbReference type="NCBIfam" id="TIGR00787">
    <property type="entry name" value="dctP"/>
    <property type="match status" value="1"/>
</dbReference>
<proteinExistence type="inferred from homology"/>
<dbReference type="Proteomes" id="UP000198607">
    <property type="component" value="Unassembled WGS sequence"/>
</dbReference>
<dbReference type="GO" id="GO:0055085">
    <property type="term" value="P:transmembrane transport"/>
    <property type="evidence" value="ECO:0007669"/>
    <property type="project" value="InterPro"/>
</dbReference>
<protein>
    <submittedName>
        <fullName evidence="5">C4-dicarboxylate-binding protein DctP</fullName>
    </submittedName>
</protein>
<feature type="signal peptide" evidence="4">
    <location>
        <begin position="1"/>
        <end position="24"/>
    </location>
</feature>
<dbReference type="InterPro" id="IPR038404">
    <property type="entry name" value="TRAP_DctP_sf"/>
</dbReference>
<name>A0A1G8EXP5_9RHOO</name>
<comment type="similarity">
    <text evidence="1">Belongs to the bacterial solute-binding protein 7 family.</text>
</comment>
<evidence type="ECO:0000313" key="6">
    <source>
        <dbReference type="Proteomes" id="UP000198607"/>
    </source>
</evidence>
<evidence type="ECO:0000256" key="2">
    <source>
        <dbReference type="ARBA" id="ARBA00022448"/>
    </source>
</evidence>
<dbReference type="InterPro" id="IPR018389">
    <property type="entry name" value="DctP_fam"/>
</dbReference>
<dbReference type="NCBIfam" id="NF037995">
    <property type="entry name" value="TRAP_S1"/>
    <property type="match status" value="1"/>
</dbReference>
<dbReference type="CDD" id="cd13603">
    <property type="entry name" value="PBP2_TRAP_Siap_TeaA_like"/>
    <property type="match status" value="1"/>
</dbReference>
<dbReference type="PANTHER" id="PTHR33376:SF7">
    <property type="entry name" value="C4-DICARBOXYLATE-BINDING PROTEIN DCTB"/>
    <property type="match status" value="1"/>
</dbReference>
<sequence>MRRLFLKSLSLTAVCMTIALPAFAAEFNFKFAHSQPESSVRHKSMLMFKQNVEKASNGRISVELFAASALGNEPEVMDMVKMGSVQGTRGGAFTKANKKFLIYTLPFLFSSTDAVLKAMRSSFGSDIAKHAEANGYYIPATGVAGGFRQISNSKRPINTAEDAAGLKIRTPPIETIVKTMQALGANPQSIPYGETYMALKMGVVDGQENPPSNIAEMKFYEAQKYLSIVDYQIHPDPFMVNLKWYQALPAELKAVFNKAAKEAMEWSDTNWLASEANYMETLKKNMTVNSISAESRVKFVAKVKPVWDGYVKDGTFSESEIQAAIAASK</sequence>
<accession>A0A1G8EXP5</accession>